<dbReference type="Proteomes" id="UP001317742">
    <property type="component" value="Chromosome"/>
</dbReference>
<sequence length="257" mass="26452">MKRYTRIALSLTLAALPLMGCGVATQNIPVSSNPSGAQVFADGMQTCTTPCSVELEKTQAHILTLKKSGYKQADVQISQKYDTGGVTRDAVQSGMSSSSMGSSVEGSITNALLTAEQDEASGNAYVLTPSSVVVSLVPENGTAPATAATQSQQATVKTTEPVTIGSAIEDDPAGVGEEVLKEAAIAAPTVGTEKEVSHHSHTSTHYNKDGSMSQHSSSSSTSVGVHVNPVAAGLDALEFLEGAEKKHEAEEATDSSQ</sequence>
<dbReference type="EMBL" id="AP026709">
    <property type="protein sequence ID" value="BDQ38621.1"/>
    <property type="molecule type" value="Genomic_DNA"/>
</dbReference>
<feature type="domain" description="PEGA" evidence="3">
    <location>
        <begin position="27"/>
        <end position="78"/>
    </location>
</feature>
<feature type="chain" id="PRO_5047514564" description="PEGA domain-containing protein" evidence="2">
    <location>
        <begin position="25"/>
        <end position="257"/>
    </location>
</feature>
<feature type="region of interest" description="Disordered" evidence="1">
    <location>
        <begin position="189"/>
        <end position="224"/>
    </location>
</feature>
<proteinExistence type="predicted"/>
<feature type="compositionally biased region" description="Low complexity" evidence="1">
    <location>
        <begin position="211"/>
        <end position="222"/>
    </location>
</feature>
<dbReference type="InterPro" id="IPR013229">
    <property type="entry name" value="PEGA"/>
</dbReference>
<evidence type="ECO:0000256" key="1">
    <source>
        <dbReference type="SAM" id="MobiDB-lite"/>
    </source>
</evidence>
<reference evidence="4 5" key="1">
    <citation type="submission" date="2022-08" db="EMBL/GenBank/DDBJ databases">
        <title>Genome Sequence of the sulphate-reducing bacterium, Pseudodesulfovibrio sp. SYK.</title>
        <authorList>
            <person name="Kondo R."/>
            <person name="Kataoka T."/>
        </authorList>
    </citation>
    <scope>NUCLEOTIDE SEQUENCE [LARGE SCALE GENOMIC DNA]</scope>
    <source>
        <strain evidence="4 5">SYK</strain>
    </source>
</reference>
<protein>
    <recommendedName>
        <fullName evidence="3">PEGA domain-containing protein</fullName>
    </recommendedName>
</protein>
<evidence type="ECO:0000313" key="4">
    <source>
        <dbReference type="EMBL" id="BDQ38621.1"/>
    </source>
</evidence>
<organism evidence="4 5">
    <name type="scientific">Pseudodesulfovibrio nedwellii</name>
    <dbReference type="NCBI Taxonomy" id="2973072"/>
    <lineage>
        <taxon>Bacteria</taxon>
        <taxon>Pseudomonadati</taxon>
        <taxon>Thermodesulfobacteriota</taxon>
        <taxon>Desulfovibrionia</taxon>
        <taxon>Desulfovibrionales</taxon>
        <taxon>Desulfovibrionaceae</taxon>
    </lineage>
</organism>
<evidence type="ECO:0000313" key="5">
    <source>
        <dbReference type="Proteomes" id="UP001317742"/>
    </source>
</evidence>
<evidence type="ECO:0000259" key="3">
    <source>
        <dbReference type="Pfam" id="PF08308"/>
    </source>
</evidence>
<keyword evidence="5" id="KW-1185">Reference proteome</keyword>
<evidence type="ECO:0000256" key="2">
    <source>
        <dbReference type="SAM" id="SignalP"/>
    </source>
</evidence>
<accession>A0ABM8B479</accession>
<gene>
    <name evidence="4" type="ORF">SYK_29810</name>
</gene>
<feature type="signal peptide" evidence="2">
    <location>
        <begin position="1"/>
        <end position="24"/>
    </location>
</feature>
<dbReference type="RefSeq" id="WP_281761116.1">
    <property type="nucleotide sequence ID" value="NZ_AP026709.1"/>
</dbReference>
<name>A0ABM8B479_9BACT</name>
<dbReference type="Pfam" id="PF08308">
    <property type="entry name" value="PEGA"/>
    <property type="match status" value="1"/>
</dbReference>
<keyword evidence="2" id="KW-0732">Signal</keyword>